<dbReference type="InterPro" id="IPR001980">
    <property type="entry name" value="PPAT"/>
</dbReference>
<evidence type="ECO:0000256" key="8">
    <source>
        <dbReference type="ARBA" id="ARBA00029346"/>
    </source>
</evidence>
<feature type="binding site" evidence="9">
    <location>
        <position position="11"/>
    </location>
    <ligand>
        <name>substrate</name>
    </ligand>
</feature>
<dbReference type="InterPro" id="IPR004821">
    <property type="entry name" value="Cyt_trans-like"/>
</dbReference>
<dbReference type="EC" id="2.7.7.3" evidence="9"/>
<dbReference type="OrthoDB" id="9806661at2"/>
<evidence type="ECO:0000256" key="9">
    <source>
        <dbReference type="HAMAP-Rule" id="MF_00151"/>
    </source>
</evidence>
<comment type="caution">
    <text evidence="11">The sequence shown here is derived from an EMBL/GenBank/DDBJ whole genome shotgun (WGS) entry which is preliminary data.</text>
</comment>
<dbReference type="GO" id="GO:0005737">
    <property type="term" value="C:cytoplasm"/>
    <property type="evidence" value="ECO:0007669"/>
    <property type="project" value="UniProtKB-SubCell"/>
</dbReference>
<proteinExistence type="inferred from homology"/>
<dbReference type="GO" id="GO:0004595">
    <property type="term" value="F:pantetheine-phosphate adenylyltransferase activity"/>
    <property type="evidence" value="ECO:0007669"/>
    <property type="project" value="UniProtKB-UniRule"/>
</dbReference>
<dbReference type="EMBL" id="SDKK01000012">
    <property type="protein sequence ID" value="TYC55922.1"/>
    <property type="molecule type" value="Genomic_DNA"/>
</dbReference>
<feature type="binding site" evidence="9">
    <location>
        <position position="100"/>
    </location>
    <ligand>
        <name>ATP</name>
        <dbReference type="ChEBI" id="CHEBI:30616"/>
    </ligand>
</feature>
<name>A0A6C2CRJ6_9RHOO</name>
<keyword evidence="2 9" id="KW-0808">Transferase</keyword>
<sequence length="162" mass="18308">MRDGIAVYPGTFDPFTRGHEDLVRRASRLFERVIVGVAVSGGKGPIFSVDERVEIAREVLASYPNVEVQGFSCLLMDFLHKNNARVILRGLRAVSDFEYEFQMAGMNRKLYPDVETVFLTPSDEYMFISATMVREIARLGGDVSKFVQPGVLDRLRSKINKQ</sequence>
<dbReference type="CDD" id="cd02163">
    <property type="entry name" value="PPAT"/>
    <property type="match status" value="1"/>
</dbReference>
<reference evidence="11 12" key="1">
    <citation type="submission" date="2019-01" db="EMBL/GenBank/DDBJ databases">
        <title>Zoogloea oleivorans genome sequencing and assembly.</title>
        <authorList>
            <person name="Tancsics A."/>
            <person name="Farkas M."/>
            <person name="Kriszt B."/>
            <person name="Maroti G."/>
            <person name="Horvath B."/>
        </authorList>
    </citation>
    <scope>NUCLEOTIDE SEQUENCE [LARGE SCALE GENOMIC DNA]</scope>
    <source>
        <strain evidence="11 12">Buc</strain>
    </source>
</reference>
<feature type="binding site" evidence="9">
    <location>
        <position position="89"/>
    </location>
    <ligand>
        <name>substrate</name>
    </ligand>
</feature>
<gene>
    <name evidence="9" type="primary">coaD</name>
    <name evidence="11" type="ORF">ETQ85_13555</name>
</gene>
<evidence type="ECO:0000256" key="6">
    <source>
        <dbReference type="ARBA" id="ARBA00022842"/>
    </source>
</evidence>
<dbReference type="GO" id="GO:0015937">
    <property type="term" value="P:coenzyme A biosynthetic process"/>
    <property type="evidence" value="ECO:0007669"/>
    <property type="project" value="UniProtKB-UniRule"/>
</dbReference>
<feature type="binding site" evidence="9">
    <location>
        <begin position="11"/>
        <end position="12"/>
    </location>
    <ligand>
        <name>ATP</name>
        <dbReference type="ChEBI" id="CHEBI:30616"/>
    </ligand>
</feature>
<dbReference type="HAMAP" id="MF_00151">
    <property type="entry name" value="PPAT_bact"/>
    <property type="match status" value="1"/>
</dbReference>
<feature type="domain" description="Cytidyltransferase-like" evidence="10">
    <location>
        <begin position="7"/>
        <end position="135"/>
    </location>
</feature>
<dbReference type="UniPathway" id="UPA00241">
    <property type="reaction ID" value="UER00355"/>
</dbReference>
<dbReference type="RefSeq" id="WP_148579614.1">
    <property type="nucleotide sequence ID" value="NZ_JAVEUW010000004.1"/>
</dbReference>
<comment type="catalytic activity">
    <reaction evidence="8 9">
        <text>(R)-4'-phosphopantetheine + ATP + H(+) = 3'-dephospho-CoA + diphosphate</text>
        <dbReference type="Rhea" id="RHEA:19801"/>
        <dbReference type="ChEBI" id="CHEBI:15378"/>
        <dbReference type="ChEBI" id="CHEBI:30616"/>
        <dbReference type="ChEBI" id="CHEBI:33019"/>
        <dbReference type="ChEBI" id="CHEBI:57328"/>
        <dbReference type="ChEBI" id="CHEBI:61723"/>
        <dbReference type="EC" id="2.7.7.3"/>
    </reaction>
</comment>
<evidence type="ECO:0000313" key="12">
    <source>
        <dbReference type="Proteomes" id="UP000389128"/>
    </source>
</evidence>
<feature type="binding site" evidence="9">
    <location>
        <position position="43"/>
    </location>
    <ligand>
        <name>substrate</name>
    </ligand>
</feature>
<evidence type="ECO:0000256" key="1">
    <source>
        <dbReference type="ARBA" id="ARBA00022490"/>
    </source>
</evidence>
<evidence type="ECO:0000259" key="10">
    <source>
        <dbReference type="Pfam" id="PF01467"/>
    </source>
</evidence>
<feature type="binding site" evidence="9">
    <location>
        <begin position="90"/>
        <end position="92"/>
    </location>
    <ligand>
        <name>ATP</name>
        <dbReference type="ChEBI" id="CHEBI:30616"/>
    </ligand>
</feature>
<evidence type="ECO:0000256" key="4">
    <source>
        <dbReference type="ARBA" id="ARBA00022741"/>
    </source>
</evidence>
<dbReference type="SUPFAM" id="SSF52374">
    <property type="entry name" value="Nucleotidylyl transferase"/>
    <property type="match status" value="1"/>
</dbReference>
<evidence type="ECO:0000256" key="2">
    <source>
        <dbReference type="ARBA" id="ARBA00022679"/>
    </source>
</evidence>
<keyword evidence="6 9" id="KW-0460">Magnesium</keyword>
<dbReference type="PRINTS" id="PR01020">
    <property type="entry name" value="LPSBIOSNTHSS"/>
</dbReference>
<dbReference type="Pfam" id="PF01467">
    <property type="entry name" value="CTP_transf_like"/>
    <property type="match status" value="1"/>
</dbReference>
<dbReference type="GO" id="GO:0005524">
    <property type="term" value="F:ATP binding"/>
    <property type="evidence" value="ECO:0007669"/>
    <property type="project" value="UniProtKB-KW"/>
</dbReference>
<keyword evidence="3 9" id="KW-0548">Nucleotidyltransferase</keyword>
<evidence type="ECO:0000256" key="7">
    <source>
        <dbReference type="ARBA" id="ARBA00022993"/>
    </source>
</evidence>
<comment type="subcellular location">
    <subcellularLocation>
        <location evidence="9">Cytoplasm</location>
    </subcellularLocation>
</comment>
<comment type="similarity">
    <text evidence="9">Belongs to the bacterial CoaD family.</text>
</comment>
<keyword evidence="4 9" id="KW-0547">Nucleotide-binding</keyword>
<evidence type="ECO:0000256" key="3">
    <source>
        <dbReference type="ARBA" id="ARBA00022695"/>
    </source>
</evidence>
<dbReference type="Proteomes" id="UP000389128">
    <property type="component" value="Unassembled WGS sequence"/>
</dbReference>
<dbReference type="PANTHER" id="PTHR21342">
    <property type="entry name" value="PHOSPHOPANTETHEINE ADENYLYLTRANSFERASE"/>
    <property type="match status" value="1"/>
</dbReference>
<dbReference type="Gene3D" id="3.40.50.620">
    <property type="entry name" value="HUPs"/>
    <property type="match status" value="1"/>
</dbReference>
<feature type="binding site" evidence="9">
    <location>
        <position position="75"/>
    </location>
    <ligand>
        <name>substrate</name>
    </ligand>
</feature>
<keyword evidence="1 9" id="KW-0963">Cytoplasm</keyword>
<dbReference type="AlphaFoldDB" id="A0A6C2CRJ6"/>
<keyword evidence="5 9" id="KW-0067">ATP-binding</keyword>
<feature type="binding site" evidence="9">
    <location>
        <position position="19"/>
    </location>
    <ligand>
        <name>ATP</name>
        <dbReference type="ChEBI" id="CHEBI:30616"/>
    </ligand>
</feature>
<keyword evidence="7 9" id="KW-0173">Coenzyme A biosynthesis</keyword>
<comment type="pathway">
    <text evidence="9">Cofactor biosynthesis; coenzyme A biosynthesis; CoA from (R)-pantothenate: step 4/5.</text>
</comment>
<comment type="function">
    <text evidence="9">Reversibly transfers an adenylyl group from ATP to 4'-phosphopantetheine, yielding dephospho-CoA (dPCoA) and pyrophosphate.</text>
</comment>
<dbReference type="NCBIfam" id="TIGR01510">
    <property type="entry name" value="coaD_prev_kdtB"/>
    <property type="match status" value="1"/>
</dbReference>
<organism evidence="11 12">
    <name type="scientific">Zoogloea oleivorans</name>
    <dbReference type="NCBI Taxonomy" id="1552750"/>
    <lineage>
        <taxon>Bacteria</taxon>
        <taxon>Pseudomonadati</taxon>
        <taxon>Pseudomonadota</taxon>
        <taxon>Betaproteobacteria</taxon>
        <taxon>Rhodocyclales</taxon>
        <taxon>Zoogloeaceae</taxon>
        <taxon>Zoogloea</taxon>
    </lineage>
</organism>
<dbReference type="PANTHER" id="PTHR21342:SF1">
    <property type="entry name" value="PHOSPHOPANTETHEINE ADENYLYLTRANSFERASE"/>
    <property type="match status" value="1"/>
</dbReference>
<evidence type="ECO:0000256" key="5">
    <source>
        <dbReference type="ARBA" id="ARBA00022840"/>
    </source>
</evidence>
<dbReference type="NCBIfam" id="TIGR00125">
    <property type="entry name" value="cyt_tran_rel"/>
    <property type="match status" value="1"/>
</dbReference>
<feature type="site" description="Transition state stabilizer" evidence="9">
    <location>
        <position position="19"/>
    </location>
</feature>
<accession>A0A6C2CRJ6</accession>
<protein>
    <recommendedName>
        <fullName evidence="9">Phosphopantetheine adenylyltransferase</fullName>
        <ecNumber evidence="9">2.7.7.3</ecNumber>
    </recommendedName>
    <alternativeName>
        <fullName evidence="9">Dephospho-CoA pyrophosphorylase</fullName>
    </alternativeName>
    <alternativeName>
        <fullName evidence="9">Pantetheine-phosphate adenylyltransferase</fullName>
        <shortName evidence="9">PPAT</shortName>
    </alternativeName>
</protein>
<comment type="subunit">
    <text evidence="9">Homohexamer.</text>
</comment>
<keyword evidence="12" id="KW-1185">Reference proteome</keyword>
<comment type="cofactor">
    <cofactor evidence="9">
        <name>Mg(2+)</name>
        <dbReference type="ChEBI" id="CHEBI:18420"/>
    </cofactor>
</comment>
<feature type="binding site" evidence="9">
    <location>
        <begin position="125"/>
        <end position="131"/>
    </location>
    <ligand>
        <name>ATP</name>
        <dbReference type="ChEBI" id="CHEBI:30616"/>
    </ligand>
</feature>
<evidence type="ECO:0000313" key="11">
    <source>
        <dbReference type="EMBL" id="TYC55922.1"/>
    </source>
</evidence>
<dbReference type="InterPro" id="IPR014729">
    <property type="entry name" value="Rossmann-like_a/b/a_fold"/>
</dbReference>